<name>A0A2H0CUU7_9BACT</name>
<organism evidence="7 8">
    <name type="scientific">Candidatus Lloydbacteria bacterium CG22_combo_CG10-13_8_21_14_all_47_15</name>
    <dbReference type="NCBI Taxonomy" id="1974635"/>
    <lineage>
        <taxon>Bacteria</taxon>
        <taxon>Candidatus Lloydiibacteriota</taxon>
    </lineage>
</organism>
<reference evidence="7 8" key="1">
    <citation type="submission" date="2017-09" db="EMBL/GenBank/DDBJ databases">
        <title>Depth-based differentiation of microbial function through sediment-hosted aquifers and enrichment of novel symbionts in the deep terrestrial subsurface.</title>
        <authorList>
            <person name="Probst A.J."/>
            <person name="Ladd B."/>
            <person name="Jarett J.K."/>
            <person name="Geller-Mcgrath D.E."/>
            <person name="Sieber C.M."/>
            <person name="Emerson J.B."/>
            <person name="Anantharaman K."/>
            <person name="Thomas B.C."/>
            <person name="Malmstrom R."/>
            <person name="Stieglmeier M."/>
            <person name="Klingl A."/>
            <person name="Woyke T."/>
            <person name="Ryan C.M."/>
            <person name="Banfield J.F."/>
        </authorList>
    </citation>
    <scope>NUCLEOTIDE SEQUENCE [LARGE SCALE GENOMIC DNA]</scope>
    <source>
        <strain evidence="7">CG22_combo_CG10-13_8_21_14_all_47_15</strain>
    </source>
</reference>
<evidence type="ECO:0000256" key="6">
    <source>
        <dbReference type="ARBA" id="ARBA00023310"/>
    </source>
</evidence>
<dbReference type="AlphaFoldDB" id="A0A2H0CUU7"/>
<dbReference type="GO" id="GO:0016020">
    <property type="term" value="C:membrane"/>
    <property type="evidence" value="ECO:0007669"/>
    <property type="project" value="UniProtKB-SubCell"/>
</dbReference>
<dbReference type="GO" id="GO:0046933">
    <property type="term" value="F:proton-transporting ATP synthase activity, rotational mechanism"/>
    <property type="evidence" value="ECO:0007669"/>
    <property type="project" value="InterPro"/>
</dbReference>
<keyword evidence="3" id="KW-0375">Hydrogen ion transport</keyword>
<keyword evidence="4" id="KW-0406">Ion transport</keyword>
<keyword evidence="5" id="KW-0472">Membrane</keyword>
<comment type="subcellular location">
    <subcellularLocation>
        <location evidence="1">Membrane</location>
    </subcellularLocation>
</comment>
<evidence type="ECO:0000256" key="4">
    <source>
        <dbReference type="ARBA" id="ARBA00023065"/>
    </source>
</evidence>
<dbReference type="InterPro" id="IPR000711">
    <property type="entry name" value="ATPase_OSCP/dsu"/>
</dbReference>
<evidence type="ECO:0000256" key="1">
    <source>
        <dbReference type="ARBA" id="ARBA00004370"/>
    </source>
</evidence>
<comment type="caution">
    <text evidence="7">The sequence shown here is derived from an EMBL/GenBank/DDBJ whole genome shotgun (WGS) entry which is preliminary data.</text>
</comment>
<accession>A0A2H0CUU7</accession>
<dbReference type="Pfam" id="PF00213">
    <property type="entry name" value="OSCP"/>
    <property type="match status" value="1"/>
</dbReference>
<protein>
    <submittedName>
        <fullName evidence="7">Uncharacterized protein</fullName>
    </submittedName>
</protein>
<dbReference type="EMBL" id="PCTL01000014">
    <property type="protein sequence ID" value="PIP73636.1"/>
    <property type="molecule type" value="Genomic_DNA"/>
</dbReference>
<evidence type="ECO:0000256" key="2">
    <source>
        <dbReference type="ARBA" id="ARBA00022448"/>
    </source>
</evidence>
<sequence length="134" mass="15124">MKITPVQYARALYEYTRGRHEKEELSDIVGVFAAIVRRNRDGRLFRKIISAFKDIFTEADGIITALVQTKISLSEQEKLKVERAITRIFGGKSSDIRYTENHGIKGGVVIKTKNKMIDASIAGKLKQLQAVLDK</sequence>
<evidence type="ECO:0000256" key="5">
    <source>
        <dbReference type="ARBA" id="ARBA00023136"/>
    </source>
</evidence>
<dbReference type="PANTHER" id="PTHR11910">
    <property type="entry name" value="ATP SYNTHASE DELTA CHAIN"/>
    <property type="match status" value="1"/>
</dbReference>
<keyword evidence="2" id="KW-0813">Transport</keyword>
<gene>
    <name evidence="7" type="ORF">COW88_01340</name>
</gene>
<dbReference type="Proteomes" id="UP000230638">
    <property type="component" value="Unassembled WGS sequence"/>
</dbReference>
<evidence type="ECO:0000313" key="8">
    <source>
        <dbReference type="Proteomes" id="UP000230638"/>
    </source>
</evidence>
<proteinExistence type="predicted"/>
<evidence type="ECO:0000313" key="7">
    <source>
        <dbReference type="EMBL" id="PIP73636.1"/>
    </source>
</evidence>
<evidence type="ECO:0000256" key="3">
    <source>
        <dbReference type="ARBA" id="ARBA00022781"/>
    </source>
</evidence>
<keyword evidence="6" id="KW-0066">ATP synthesis</keyword>